<evidence type="ECO:0000256" key="1">
    <source>
        <dbReference type="ARBA" id="ARBA00022553"/>
    </source>
</evidence>
<dbReference type="GO" id="GO:0000155">
    <property type="term" value="F:phosphorelay sensor kinase activity"/>
    <property type="evidence" value="ECO:0007669"/>
    <property type="project" value="InterPro"/>
</dbReference>
<sequence>MKATAGCIITLIWVTLAVNTYSQSFNFMNFSIADGLVHDKVTDICEDSYGNLWIATLGGGLSKFNGVEFSNITIKDGLASNYVRSVLVDRTGRVWAATAEGISMYDGKSFRNYRIDQKDENNSVQTLFEDQEGHIWFAAFGGHFGRVDGVSLELQFYSYPRASFNDNIIAINQDASGRIWLVSSIQGLLSFHGEKFEEVISNQELGGYVLSIFNHNDTLWIGTNRGIYFYDIQQTEPEIRTVPALNNIFIKKIRVMNDRDIWMVTSSGIFNYREGELREFTSREGFTDAAVNTLFTDREGNIWFGTDGEGLYELASESFVRFGIEHGLTGHPVNAITRDLDGNYWLGTYGGGIVKYDGNDFILYEKDSGLSNTYISAAETDEKGNLWFGTLSAGLIIYDGVSFRDIGENEGLELLGIRFLFHDSENNMWIGSGEGLARWDGSSFTNYTTDDGLYDNIIWTISEPEPGRILIVTREGFNFFENGRIQQGFNDPSIFSNRVNTAFEDALGNYWIGYSGHGIIRVDHETGNVSGYSDENGLNSNLIYNLIYDEQANDIVVGTERGIDRIDLDENLEVERIKTFQRIEGFNNLQTLPHAVYRDSDGSIWFGTRRELFRYQPDKIRVNKNEPIVYISGVQLIYDDVDWTEYTDSVGSWHNVPADLNLSHTNNNLAISFFGNSLRNPNEVQYKFRMVGLKNEWSAVTTNNQASYTNLSPGDYQFEVMAANSDGVWTKEPAVFAFSIVPPFWQRPWFFGIVILYFIVMISLYNNYRVRANLNKILTIEKIRQEELTKVRKRMARDFHDNMGNQIASITMYANLISLKLQNRTDEIDHLLHNIEKHTKTLFTGTKDFIWSMDPDSDHLGKVYTYIKDFGEELFDNTPIIFYADIKGTVSDDIPLPSGWSRQIVLIFKETMTNTLKHSQASEVHLDMEPKSGGFVINCRDNGKGIAADQTGKGYGLKNMKVRAGQIGCELEFLTPSEGTGTIVQFRARLPREKRNGVVKKFFNKTTTR</sequence>
<evidence type="ECO:0000313" key="6">
    <source>
        <dbReference type="EMBL" id="MCA6073676.1"/>
    </source>
</evidence>
<keyword evidence="7" id="KW-1185">Reference proteome</keyword>
<dbReference type="Gene3D" id="2.60.40.10">
    <property type="entry name" value="Immunoglobulins"/>
    <property type="match status" value="1"/>
</dbReference>
<evidence type="ECO:0000259" key="3">
    <source>
        <dbReference type="Pfam" id="PF02518"/>
    </source>
</evidence>
<dbReference type="SUPFAM" id="SSF55874">
    <property type="entry name" value="ATPase domain of HSP90 chaperone/DNA topoisomerase II/histidine kinase"/>
    <property type="match status" value="1"/>
</dbReference>
<dbReference type="Pfam" id="PF07495">
    <property type="entry name" value="Y_Y_Y"/>
    <property type="match status" value="1"/>
</dbReference>
<gene>
    <name evidence="6" type="ORF">LDX50_02300</name>
</gene>
<feature type="domain" description="Two component regulator three Y" evidence="4">
    <location>
        <begin position="680"/>
        <end position="740"/>
    </location>
</feature>
<keyword evidence="2" id="KW-0472">Membrane</keyword>
<dbReference type="AlphaFoldDB" id="A0A9X1HLT0"/>
<dbReference type="Pfam" id="PF07730">
    <property type="entry name" value="HisKA_3"/>
    <property type="match status" value="1"/>
</dbReference>
<feature type="domain" description="Signal transduction histidine kinase subgroup 3 dimerisation and phosphoacceptor" evidence="5">
    <location>
        <begin position="792"/>
        <end position="856"/>
    </location>
</feature>
<protein>
    <submittedName>
        <fullName evidence="6">Histidine kinase</fullName>
    </submittedName>
</protein>
<reference evidence="6" key="1">
    <citation type="submission" date="2021-09" db="EMBL/GenBank/DDBJ databases">
        <title>Fulvivirga sp. isolated from coastal sediment.</title>
        <authorList>
            <person name="Yu H."/>
        </authorList>
    </citation>
    <scope>NUCLEOTIDE SEQUENCE</scope>
    <source>
        <strain evidence="6">1062</strain>
    </source>
</reference>
<dbReference type="Pfam" id="PF02518">
    <property type="entry name" value="HATPase_c"/>
    <property type="match status" value="1"/>
</dbReference>
<dbReference type="PANTHER" id="PTHR43547">
    <property type="entry name" value="TWO-COMPONENT HISTIDINE KINASE"/>
    <property type="match status" value="1"/>
</dbReference>
<dbReference type="Gene3D" id="1.20.5.1930">
    <property type="match status" value="1"/>
</dbReference>
<evidence type="ECO:0000259" key="4">
    <source>
        <dbReference type="Pfam" id="PF07495"/>
    </source>
</evidence>
<evidence type="ECO:0000256" key="2">
    <source>
        <dbReference type="SAM" id="Phobius"/>
    </source>
</evidence>
<dbReference type="InterPro" id="IPR011123">
    <property type="entry name" value="Y_Y_Y"/>
</dbReference>
<dbReference type="InterPro" id="IPR036890">
    <property type="entry name" value="HATPase_C_sf"/>
</dbReference>
<feature type="domain" description="Histidine kinase/HSP90-like ATPase" evidence="3">
    <location>
        <begin position="902"/>
        <end position="990"/>
    </location>
</feature>
<keyword evidence="2" id="KW-0812">Transmembrane</keyword>
<dbReference type="InterPro" id="IPR013783">
    <property type="entry name" value="Ig-like_fold"/>
</dbReference>
<dbReference type="Proteomes" id="UP001139409">
    <property type="component" value="Unassembled WGS sequence"/>
</dbReference>
<dbReference type="PANTHER" id="PTHR43547:SF2">
    <property type="entry name" value="HYBRID SIGNAL TRANSDUCTION HISTIDINE KINASE C"/>
    <property type="match status" value="1"/>
</dbReference>
<dbReference type="InterPro" id="IPR003594">
    <property type="entry name" value="HATPase_dom"/>
</dbReference>
<dbReference type="Pfam" id="PF07494">
    <property type="entry name" value="Reg_prop"/>
    <property type="match status" value="5"/>
</dbReference>
<keyword evidence="1" id="KW-0597">Phosphoprotein</keyword>
<accession>A0A9X1HLT0</accession>
<dbReference type="InterPro" id="IPR015943">
    <property type="entry name" value="WD40/YVTN_repeat-like_dom_sf"/>
</dbReference>
<evidence type="ECO:0000313" key="7">
    <source>
        <dbReference type="Proteomes" id="UP001139409"/>
    </source>
</evidence>
<dbReference type="SUPFAM" id="SSF63829">
    <property type="entry name" value="Calcium-dependent phosphotriesterase"/>
    <property type="match status" value="3"/>
</dbReference>
<comment type="caution">
    <text evidence="6">The sequence shown here is derived from an EMBL/GenBank/DDBJ whole genome shotgun (WGS) entry which is preliminary data.</text>
</comment>
<proteinExistence type="predicted"/>
<dbReference type="GO" id="GO:0016020">
    <property type="term" value="C:membrane"/>
    <property type="evidence" value="ECO:0007669"/>
    <property type="project" value="InterPro"/>
</dbReference>
<keyword evidence="6" id="KW-0808">Transferase</keyword>
<dbReference type="InterPro" id="IPR011712">
    <property type="entry name" value="Sig_transdc_His_kin_sub3_dim/P"/>
</dbReference>
<keyword evidence="2" id="KW-1133">Transmembrane helix</keyword>
<dbReference type="EMBL" id="JAIXNE010000001">
    <property type="protein sequence ID" value="MCA6073676.1"/>
    <property type="molecule type" value="Genomic_DNA"/>
</dbReference>
<name>A0A9X1HLT0_9BACT</name>
<dbReference type="Gene3D" id="2.130.10.10">
    <property type="entry name" value="YVTN repeat-like/Quinoprotein amine dehydrogenase"/>
    <property type="match status" value="3"/>
</dbReference>
<evidence type="ECO:0000259" key="5">
    <source>
        <dbReference type="Pfam" id="PF07730"/>
    </source>
</evidence>
<dbReference type="CDD" id="cd16917">
    <property type="entry name" value="HATPase_UhpB-NarQ-NarX-like"/>
    <property type="match status" value="1"/>
</dbReference>
<keyword evidence="6" id="KW-0418">Kinase</keyword>
<dbReference type="GO" id="GO:0046983">
    <property type="term" value="F:protein dimerization activity"/>
    <property type="evidence" value="ECO:0007669"/>
    <property type="project" value="InterPro"/>
</dbReference>
<dbReference type="Gene3D" id="3.30.565.10">
    <property type="entry name" value="Histidine kinase-like ATPase, C-terminal domain"/>
    <property type="match status" value="1"/>
</dbReference>
<organism evidence="6 7">
    <name type="scientific">Fulvivirga sedimenti</name>
    <dbReference type="NCBI Taxonomy" id="2879465"/>
    <lineage>
        <taxon>Bacteria</taxon>
        <taxon>Pseudomonadati</taxon>
        <taxon>Bacteroidota</taxon>
        <taxon>Cytophagia</taxon>
        <taxon>Cytophagales</taxon>
        <taxon>Fulvivirgaceae</taxon>
        <taxon>Fulvivirga</taxon>
    </lineage>
</organism>
<dbReference type="RefSeq" id="WP_225696787.1">
    <property type="nucleotide sequence ID" value="NZ_JAIXNE010000001.1"/>
</dbReference>
<dbReference type="InterPro" id="IPR011110">
    <property type="entry name" value="Reg_prop"/>
</dbReference>
<feature type="transmembrane region" description="Helical" evidence="2">
    <location>
        <begin position="749"/>
        <end position="768"/>
    </location>
</feature>